<dbReference type="PANTHER" id="PTHR24148">
    <property type="entry name" value="ANKYRIN REPEAT DOMAIN-CONTAINING PROTEIN 39 HOMOLOG-RELATED"/>
    <property type="match status" value="1"/>
</dbReference>
<feature type="domain" description="Heterokaryon incompatibility" evidence="1">
    <location>
        <begin position="61"/>
        <end position="213"/>
    </location>
</feature>
<dbReference type="InterPro" id="IPR010730">
    <property type="entry name" value="HET"/>
</dbReference>
<dbReference type="Proteomes" id="UP000803844">
    <property type="component" value="Unassembled WGS sequence"/>
</dbReference>
<evidence type="ECO:0000259" key="1">
    <source>
        <dbReference type="Pfam" id="PF06985"/>
    </source>
</evidence>
<dbReference type="PANTHER" id="PTHR24148:SF82">
    <property type="entry name" value="HETEROKARYON INCOMPATIBILITY DOMAIN-CONTAINING PROTEIN"/>
    <property type="match status" value="1"/>
</dbReference>
<dbReference type="InterPro" id="IPR052895">
    <property type="entry name" value="HetReg/Transcr_Mod"/>
</dbReference>
<dbReference type="Pfam" id="PF06985">
    <property type="entry name" value="HET"/>
    <property type="match status" value="1"/>
</dbReference>
<evidence type="ECO:0000313" key="3">
    <source>
        <dbReference type="Proteomes" id="UP000803844"/>
    </source>
</evidence>
<gene>
    <name evidence="2" type="ORF">M406DRAFT_286239</name>
</gene>
<dbReference type="GeneID" id="63835793"/>
<proteinExistence type="predicted"/>
<protein>
    <submittedName>
        <fullName evidence="2">HET-domain-containing protein</fullName>
    </submittedName>
</protein>
<organism evidence="2 3">
    <name type="scientific">Cryphonectria parasitica (strain ATCC 38755 / EP155)</name>
    <dbReference type="NCBI Taxonomy" id="660469"/>
    <lineage>
        <taxon>Eukaryota</taxon>
        <taxon>Fungi</taxon>
        <taxon>Dikarya</taxon>
        <taxon>Ascomycota</taxon>
        <taxon>Pezizomycotina</taxon>
        <taxon>Sordariomycetes</taxon>
        <taxon>Sordariomycetidae</taxon>
        <taxon>Diaporthales</taxon>
        <taxon>Cryphonectriaceae</taxon>
        <taxon>Cryphonectria-Endothia species complex</taxon>
        <taxon>Cryphonectria</taxon>
    </lineage>
</organism>
<name>A0A9P5CUH2_CRYP1</name>
<dbReference type="EMBL" id="MU032344">
    <property type="protein sequence ID" value="KAF3771318.1"/>
    <property type="molecule type" value="Genomic_DNA"/>
</dbReference>
<dbReference type="OrthoDB" id="265717at2759"/>
<dbReference type="AlphaFoldDB" id="A0A9P5CUH2"/>
<sequence>MDMTISDKEISLATASALYSGVPLELNKTNSFRLLEVLPGGPGDPVAVHLLESDLSKGPKYEAVSYTWGDPSTKQVIQVERSWTSSNTDALQPATTSFEVTVNCYNAIRRLRSAAEKRVLWIDAICIDQRSTREKTHQLSIMAQIYSSASQVLVHLGEAADDSDAVMDWINELYEPSDYGQLSDSSSRYQPDNELIHKFLCRPWFHRIWVLQEIAHATSATVYCGSKESSWASLQNFKQWGISSAFRHSKDIRYGSFSQRLMGKLAETRHCQASDPRDKLFAILPLLDLETRVAAETENWRLKDPEQQQSDRNKLADKKILDYRLPVSKVFTELSLYLQENLGVASILAKAGGSYQLPGLPSWALSWEMGRQPRALTDTRHYMPQGRQEWTASWLEDDGLTSPTKLELRAARLGTICAVGIKCDIGEGIFPLAQWRRLVREHKPEYLTATFASQYTRRPWLSAFTLLLSHDNAVYDKPLMAEEGADFVEMEANPTVLGRRGGRRDKGLDMGQPAEKQSLIAKLRSIVASGGSPAQISKRMILACEGRSLVLTDTGLMGLAINDAKVGDVLYADLKLHRAFTFRRCETPRAVDPLSNNFTLVGDCYVHRASSADRFWPSDGDETEVRKLVRSWIDQEEKRYSREEDIVIW</sequence>
<reference evidence="2" key="1">
    <citation type="journal article" date="2020" name="Phytopathology">
        <title>Genome sequence of the chestnut blight fungus Cryphonectria parasitica EP155: A fundamental resource for an archetypical invasive plant pathogen.</title>
        <authorList>
            <person name="Crouch J.A."/>
            <person name="Dawe A."/>
            <person name="Aerts A."/>
            <person name="Barry K."/>
            <person name="Churchill A.C.L."/>
            <person name="Grimwood J."/>
            <person name="Hillman B."/>
            <person name="Milgroom M.G."/>
            <person name="Pangilinan J."/>
            <person name="Smith M."/>
            <person name="Salamov A."/>
            <person name="Schmutz J."/>
            <person name="Yadav J."/>
            <person name="Grigoriev I.V."/>
            <person name="Nuss D."/>
        </authorList>
    </citation>
    <scope>NUCLEOTIDE SEQUENCE</scope>
    <source>
        <strain evidence="2">EP155</strain>
    </source>
</reference>
<keyword evidence="3" id="KW-1185">Reference proteome</keyword>
<evidence type="ECO:0000313" key="2">
    <source>
        <dbReference type="EMBL" id="KAF3771318.1"/>
    </source>
</evidence>
<comment type="caution">
    <text evidence="2">The sequence shown here is derived from an EMBL/GenBank/DDBJ whole genome shotgun (WGS) entry which is preliminary data.</text>
</comment>
<dbReference type="RefSeq" id="XP_040782279.1">
    <property type="nucleotide sequence ID" value="XM_040918664.1"/>
</dbReference>
<accession>A0A9P5CUH2</accession>